<dbReference type="InterPro" id="IPR050484">
    <property type="entry name" value="Transf_Hexapept/Carb_Anhydrase"/>
</dbReference>
<dbReference type="RefSeq" id="WP_090246461.1">
    <property type="nucleotide sequence ID" value="NZ_FNOU01000021.1"/>
</dbReference>
<dbReference type="GO" id="GO:0016740">
    <property type="term" value="F:transferase activity"/>
    <property type="evidence" value="ECO:0007669"/>
    <property type="project" value="UniProtKB-KW"/>
</dbReference>
<dbReference type="Pfam" id="PF00132">
    <property type="entry name" value="Hexapep"/>
    <property type="match status" value="1"/>
</dbReference>
<dbReference type="Proteomes" id="UP000199652">
    <property type="component" value="Unassembled WGS sequence"/>
</dbReference>
<dbReference type="Gene3D" id="2.160.10.10">
    <property type="entry name" value="Hexapeptide repeat proteins"/>
    <property type="match status" value="1"/>
</dbReference>
<protein>
    <submittedName>
        <fullName evidence="1">Carbonic anhydrase or acetyltransferase, isoleucine patch superfamily</fullName>
    </submittedName>
</protein>
<dbReference type="PANTHER" id="PTHR13061:SF29">
    <property type="entry name" value="GAMMA CARBONIC ANHYDRASE-LIKE 1, MITOCHONDRIAL-RELATED"/>
    <property type="match status" value="1"/>
</dbReference>
<keyword evidence="2" id="KW-1185">Reference proteome</keyword>
<name>A0A1H3I4C8_EUBBA</name>
<keyword evidence="1" id="KW-0808">Transferase</keyword>
<dbReference type="OrthoDB" id="9803036at2"/>
<proteinExistence type="predicted"/>
<reference evidence="2" key="1">
    <citation type="submission" date="2016-10" db="EMBL/GenBank/DDBJ databases">
        <authorList>
            <person name="Varghese N."/>
            <person name="Submissions S."/>
        </authorList>
    </citation>
    <scope>NUCLEOTIDE SEQUENCE [LARGE SCALE GENOMIC DNA]</scope>
    <source>
        <strain evidence="2">VPI 5359</strain>
    </source>
</reference>
<dbReference type="STRING" id="1528.SAMN04488579_1218"/>
<dbReference type="InterPro" id="IPR011004">
    <property type="entry name" value="Trimer_LpxA-like_sf"/>
</dbReference>
<dbReference type="SUPFAM" id="SSF51161">
    <property type="entry name" value="Trimeric LpxA-like enzymes"/>
    <property type="match status" value="1"/>
</dbReference>
<organism evidence="1 2">
    <name type="scientific">Eubacterium barkeri</name>
    <name type="common">Clostridium barkeri</name>
    <dbReference type="NCBI Taxonomy" id="1528"/>
    <lineage>
        <taxon>Bacteria</taxon>
        <taxon>Bacillati</taxon>
        <taxon>Bacillota</taxon>
        <taxon>Clostridia</taxon>
        <taxon>Eubacteriales</taxon>
        <taxon>Eubacteriaceae</taxon>
        <taxon>Eubacterium</taxon>
    </lineage>
</organism>
<gene>
    <name evidence="1" type="ORF">SAMN04488579_1218</name>
</gene>
<dbReference type="EMBL" id="FNOU01000021">
    <property type="protein sequence ID" value="SDY22530.1"/>
    <property type="molecule type" value="Genomic_DNA"/>
</dbReference>
<dbReference type="PANTHER" id="PTHR13061">
    <property type="entry name" value="DYNACTIN SUBUNIT P25"/>
    <property type="match status" value="1"/>
</dbReference>
<accession>A0A1H3I4C8</accession>
<dbReference type="AlphaFoldDB" id="A0A1H3I4C8"/>
<evidence type="ECO:0000313" key="2">
    <source>
        <dbReference type="Proteomes" id="UP000199652"/>
    </source>
</evidence>
<dbReference type="InterPro" id="IPR047324">
    <property type="entry name" value="LbH_gamma_CA-like"/>
</dbReference>
<dbReference type="CDD" id="cd04645">
    <property type="entry name" value="LbH_gamma_CA_like"/>
    <property type="match status" value="1"/>
</dbReference>
<evidence type="ECO:0000313" key="1">
    <source>
        <dbReference type="EMBL" id="SDY22530.1"/>
    </source>
</evidence>
<dbReference type="InterPro" id="IPR001451">
    <property type="entry name" value="Hexapep"/>
</dbReference>
<sequence length="168" mass="18089">MKSEKTPRIHETAYIAPGAVVEGDVTLEENVSILHNAVLHGDVTKITIGPRCNIQECSVVHGDWDSVTVLGRDVSVGHGAILHSCIIEDECMVGMGAIVMDYAHIGTGSIVAAGALVPAHMAVPPHSLVVGSPAKVRREVTSEEYQRIILDSAEHYVNESKKIKEKNY</sequence>